<protein>
    <submittedName>
        <fullName evidence="2">Putative glycosyltransferase</fullName>
    </submittedName>
</protein>
<proteinExistence type="predicted"/>
<dbReference type="PATRIC" id="fig|1227496.3.peg.2227"/>
<sequence length="303" mass="35568">MKYVYDHLLDHVKTTLSNREASNQPTRHRSPEDLETLPVSVCLTTKNNADTIRDCLESVVRWTDEIVVVDSDSQDGTVEICEEYGANVYQHEFESFAQIKTQAMEHADNDWVFVLDADEEVPPELRDEIIDAFGTVGVVAFYMEKQEHMMGARTNQYHYKRPYLARKDILYFEHEYIWERLSVQQPYRERTKTLSNRIDHYRFERASEIESKIMQYSALEAVQAVESGNRNGFLSFLLRGIAVGLDRLIISGAALDGYRGFFVAFLEFYQMIAAYVKVQDIHRLQEEHPEQWKDIWIEEECRR</sequence>
<dbReference type="RefSeq" id="WP_006431282.1">
    <property type="nucleotide sequence ID" value="NZ_AOID01000030.1"/>
</dbReference>
<dbReference type="CDD" id="cd02511">
    <property type="entry name" value="Beta4Glucosyltransferase"/>
    <property type="match status" value="1"/>
</dbReference>
<dbReference type="GO" id="GO:0016740">
    <property type="term" value="F:transferase activity"/>
    <property type="evidence" value="ECO:0007669"/>
    <property type="project" value="UniProtKB-KW"/>
</dbReference>
<reference evidence="2 3" key="1">
    <citation type="journal article" date="2014" name="PLoS Genet.">
        <title>Phylogenetically driven sequencing of extremely halophilic archaea reveals strategies for static and dynamic osmo-response.</title>
        <authorList>
            <person name="Becker E.A."/>
            <person name="Seitzer P.M."/>
            <person name="Tritt A."/>
            <person name="Larsen D."/>
            <person name="Krusor M."/>
            <person name="Yao A.I."/>
            <person name="Wu D."/>
            <person name="Madern D."/>
            <person name="Eisen J.A."/>
            <person name="Darling A.E."/>
            <person name="Facciotti M.T."/>
        </authorList>
    </citation>
    <scope>NUCLEOTIDE SEQUENCE [LARGE SCALE GENOMIC DNA]</scope>
    <source>
        <strain evidence="2 3">JCM 10478</strain>
    </source>
</reference>
<dbReference type="Proteomes" id="UP000011632">
    <property type="component" value="Unassembled WGS sequence"/>
</dbReference>
<accession>L9Y326</accession>
<dbReference type="STRING" id="1227496.C489_11013"/>
<evidence type="ECO:0000313" key="2">
    <source>
        <dbReference type="EMBL" id="ELY67288.1"/>
    </source>
</evidence>
<keyword evidence="2" id="KW-0808">Transferase</keyword>
<dbReference type="PANTHER" id="PTHR43630:SF2">
    <property type="entry name" value="GLYCOSYLTRANSFERASE"/>
    <property type="match status" value="1"/>
</dbReference>
<dbReference type="Gene3D" id="3.90.550.10">
    <property type="entry name" value="Spore Coat Polysaccharide Biosynthesis Protein SpsA, Chain A"/>
    <property type="match status" value="1"/>
</dbReference>
<evidence type="ECO:0000259" key="1">
    <source>
        <dbReference type="Pfam" id="PF00535"/>
    </source>
</evidence>
<dbReference type="AlphaFoldDB" id="L9Y326"/>
<dbReference type="OrthoDB" id="46222at2157"/>
<comment type="caution">
    <text evidence="2">The sequence shown here is derived from an EMBL/GenBank/DDBJ whole genome shotgun (WGS) entry which is preliminary data.</text>
</comment>
<organism evidence="2 3">
    <name type="scientific">Natrinema versiforme JCM 10478</name>
    <dbReference type="NCBI Taxonomy" id="1227496"/>
    <lineage>
        <taxon>Archaea</taxon>
        <taxon>Methanobacteriati</taxon>
        <taxon>Methanobacteriota</taxon>
        <taxon>Stenosarchaea group</taxon>
        <taxon>Halobacteria</taxon>
        <taxon>Halobacteriales</taxon>
        <taxon>Natrialbaceae</taxon>
        <taxon>Natrinema</taxon>
    </lineage>
</organism>
<name>L9Y326_9EURY</name>
<dbReference type="EMBL" id="AOID01000030">
    <property type="protein sequence ID" value="ELY67288.1"/>
    <property type="molecule type" value="Genomic_DNA"/>
</dbReference>
<dbReference type="SUPFAM" id="SSF53448">
    <property type="entry name" value="Nucleotide-diphospho-sugar transferases"/>
    <property type="match status" value="1"/>
</dbReference>
<keyword evidence="3" id="KW-1185">Reference proteome</keyword>
<gene>
    <name evidence="2" type="ORF">C489_11013</name>
</gene>
<evidence type="ECO:0000313" key="3">
    <source>
        <dbReference type="Proteomes" id="UP000011632"/>
    </source>
</evidence>
<feature type="domain" description="Glycosyltransferase 2-like" evidence="1">
    <location>
        <begin position="40"/>
        <end position="194"/>
    </location>
</feature>
<dbReference type="InterPro" id="IPR029044">
    <property type="entry name" value="Nucleotide-diphossugar_trans"/>
</dbReference>
<dbReference type="InterPro" id="IPR001173">
    <property type="entry name" value="Glyco_trans_2-like"/>
</dbReference>
<dbReference type="Pfam" id="PF00535">
    <property type="entry name" value="Glycos_transf_2"/>
    <property type="match status" value="1"/>
</dbReference>
<dbReference type="PANTHER" id="PTHR43630">
    <property type="entry name" value="POLY-BETA-1,6-N-ACETYL-D-GLUCOSAMINE SYNTHASE"/>
    <property type="match status" value="1"/>
</dbReference>